<gene>
    <name evidence="1" type="ORF">UFOVP79_26</name>
</gene>
<protein>
    <submittedName>
        <fullName evidence="1">Uncharacterized protein</fullName>
    </submittedName>
</protein>
<reference evidence="1" key="1">
    <citation type="submission" date="2020-04" db="EMBL/GenBank/DDBJ databases">
        <authorList>
            <person name="Chiriac C."/>
            <person name="Salcher M."/>
            <person name="Ghai R."/>
            <person name="Kavagutti S V."/>
        </authorList>
    </citation>
    <scope>NUCLEOTIDE SEQUENCE</scope>
</reference>
<dbReference type="EMBL" id="LR796207">
    <property type="protein sequence ID" value="CAB4126829.1"/>
    <property type="molecule type" value="Genomic_DNA"/>
</dbReference>
<evidence type="ECO:0000313" key="1">
    <source>
        <dbReference type="EMBL" id="CAB4126829.1"/>
    </source>
</evidence>
<proteinExistence type="predicted"/>
<accession>A0A6J5L4B8</accession>
<name>A0A6J5L4B8_9CAUD</name>
<sequence>MVFNGHTEQYVETIDEELFTEIQVMYADGLLGNKSIFDAVAPLTAAVFNYFRADNATAIKTSEVFPWVHEYSVDPSNDVDPDVAVSNSLFGWISQAKGFSMERFANGKPN</sequence>
<organism evidence="1">
    <name type="scientific">uncultured Caudovirales phage</name>
    <dbReference type="NCBI Taxonomy" id="2100421"/>
    <lineage>
        <taxon>Viruses</taxon>
        <taxon>Duplodnaviria</taxon>
        <taxon>Heunggongvirae</taxon>
        <taxon>Uroviricota</taxon>
        <taxon>Caudoviricetes</taxon>
        <taxon>Peduoviridae</taxon>
        <taxon>Maltschvirus</taxon>
        <taxon>Maltschvirus maltsch</taxon>
    </lineage>
</organism>